<reference evidence="5" key="2">
    <citation type="submission" date="2021-02" db="UniProtKB">
        <authorList>
            <consortium name="EnsemblMetazoa"/>
        </authorList>
    </citation>
    <scope>IDENTIFICATION</scope>
    <source>
        <strain evidence="5">JHB</strain>
    </source>
</reference>
<dbReference type="OMA" id="RNCEARN"/>
<comment type="similarity">
    <text evidence="1">Belongs to the SMG9 family.</text>
</comment>
<dbReference type="EMBL" id="DS232256">
    <property type="protein sequence ID" value="EDS38558.1"/>
    <property type="molecule type" value="Genomic_DNA"/>
</dbReference>
<dbReference type="Proteomes" id="UP000002320">
    <property type="component" value="Unassembled WGS sequence"/>
</dbReference>
<feature type="region of interest" description="Disordered" evidence="3">
    <location>
        <begin position="20"/>
        <end position="59"/>
    </location>
</feature>
<proteinExistence type="inferred from homology"/>
<dbReference type="STRING" id="7176.B0X1A9"/>
<keyword evidence="2" id="KW-0866">Nonsense-mediated mRNA decay</keyword>
<dbReference type="VEuPathDB" id="VectorBase:CQUJHB015958"/>
<dbReference type="GO" id="GO:0000184">
    <property type="term" value="P:nuclear-transcribed mRNA catabolic process, nonsense-mediated decay"/>
    <property type="evidence" value="ECO:0007669"/>
    <property type="project" value="UniProtKB-KW"/>
</dbReference>
<dbReference type="InterPro" id="IPR027417">
    <property type="entry name" value="P-loop_NTPase"/>
</dbReference>
<dbReference type="HOGENOM" id="CLU_054103_0_0_1"/>
<dbReference type="InterPro" id="IPR039177">
    <property type="entry name" value="SMG9"/>
</dbReference>
<evidence type="ECO:0000256" key="2">
    <source>
        <dbReference type="ARBA" id="ARBA00023161"/>
    </source>
</evidence>
<dbReference type="eggNOG" id="KOG4181">
    <property type="taxonomic scope" value="Eukaryota"/>
</dbReference>
<dbReference type="KEGG" id="cqu:CpipJ_CPIJ013358"/>
<evidence type="ECO:0000313" key="4">
    <source>
        <dbReference type="EMBL" id="EDS38558.1"/>
    </source>
</evidence>
<name>B0X1A9_CULQU</name>
<dbReference type="FunCoup" id="B0X1A9">
    <property type="interactions" value="575"/>
</dbReference>
<dbReference type="VEuPathDB" id="VectorBase:CPIJ013358"/>
<evidence type="ECO:0000256" key="3">
    <source>
        <dbReference type="SAM" id="MobiDB-lite"/>
    </source>
</evidence>
<dbReference type="PANTHER" id="PTHR14270">
    <property type="entry name" value="NONSENSE-MEDIATED MRNA DECAY FACTOR SMG9"/>
    <property type="match status" value="1"/>
</dbReference>
<dbReference type="PANTHER" id="PTHR14270:SF0">
    <property type="entry name" value="NONSENSE-MEDIATED MRNA DECAY FACTOR SMG9"/>
    <property type="match status" value="1"/>
</dbReference>
<sequence>MTASKSNQCVAPRILMKAKEKDCEKKPEPTITIATKAGNAQQPQPGDDSKNPRSRTTQDVAHPVAVVNTITESVNLLSVNNVLNIYAFNYLHDTNSDFFVIGAVGTQYSGKSTVLNLLASTGGKHSIEQALRRGVFPTNDIFSRKGSKELDEGCIYNAEIRMFITTDRIVLLDSAPVMSSRGRKDFIIGEMDDLRRILLLLNTCHVLIVMLEDDFNINFIRLLLCAEMMIQKEQKNAHHLSPRLVFVKNKCEPKKSNFQEVAAYENIYKQLFNGSKLKIFSSEEDCERLNMVTLPDLSDDSLLTTDAERLASVEQLRQRIFMTPKYVANEAHEGSTRKCCPTR</sequence>
<protein>
    <recommendedName>
        <fullName evidence="7">G domain-containing protein</fullName>
    </recommendedName>
</protein>
<dbReference type="AlphaFoldDB" id="B0X1A9"/>
<accession>B0X1A9</accession>
<dbReference type="InParanoid" id="B0X1A9"/>
<evidence type="ECO:0000313" key="5">
    <source>
        <dbReference type="EnsemblMetazoa" id="CPIJ013358-PA"/>
    </source>
</evidence>
<organism>
    <name type="scientific">Culex quinquefasciatus</name>
    <name type="common">Southern house mosquito</name>
    <name type="synonym">Culex pungens</name>
    <dbReference type="NCBI Taxonomy" id="7176"/>
    <lineage>
        <taxon>Eukaryota</taxon>
        <taxon>Metazoa</taxon>
        <taxon>Ecdysozoa</taxon>
        <taxon>Arthropoda</taxon>
        <taxon>Hexapoda</taxon>
        <taxon>Insecta</taxon>
        <taxon>Pterygota</taxon>
        <taxon>Neoptera</taxon>
        <taxon>Endopterygota</taxon>
        <taxon>Diptera</taxon>
        <taxon>Nematocera</taxon>
        <taxon>Culicoidea</taxon>
        <taxon>Culicidae</taxon>
        <taxon>Culicinae</taxon>
        <taxon>Culicini</taxon>
        <taxon>Culex</taxon>
        <taxon>Culex</taxon>
    </lineage>
</organism>
<reference evidence="4" key="1">
    <citation type="submission" date="2007-03" db="EMBL/GenBank/DDBJ databases">
        <title>Annotation of Culex pipiens quinquefasciatus.</title>
        <authorList>
            <consortium name="The Broad Institute Genome Sequencing Platform"/>
            <person name="Atkinson P.W."/>
            <person name="Hemingway J."/>
            <person name="Christensen B.M."/>
            <person name="Higgs S."/>
            <person name="Kodira C."/>
            <person name="Hannick L."/>
            <person name="Megy K."/>
            <person name="O'Leary S."/>
            <person name="Pearson M."/>
            <person name="Haas B.J."/>
            <person name="Mauceli E."/>
            <person name="Wortman J.R."/>
            <person name="Lee N.H."/>
            <person name="Guigo R."/>
            <person name="Stanke M."/>
            <person name="Alvarado L."/>
            <person name="Amedeo P."/>
            <person name="Antoine C.H."/>
            <person name="Arensburger P."/>
            <person name="Bidwell S.L."/>
            <person name="Crawford M."/>
            <person name="Camaro F."/>
            <person name="Devon K."/>
            <person name="Engels R."/>
            <person name="Hammond M."/>
            <person name="Howarth C."/>
            <person name="Koehrsen M."/>
            <person name="Lawson D."/>
            <person name="Montgomery P."/>
            <person name="Nene V."/>
            <person name="Nusbaum C."/>
            <person name="Puiu D."/>
            <person name="Romero-Severson J."/>
            <person name="Severson D.W."/>
            <person name="Shumway M."/>
            <person name="Sisk P."/>
            <person name="Stolte C."/>
            <person name="Zeng Q."/>
            <person name="Eisenstadt E."/>
            <person name="Fraser-Liggett C."/>
            <person name="Strausberg R."/>
            <person name="Galagan J."/>
            <person name="Birren B."/>
            <person name="Collins F.H."/>
        </authorList>
    </citation>
    <scope>NUCLEOTIDE SEQUENCE [LARGE SCALE GENOMIC DNA]</scope>
    <source>
        <strain evidence="4">JHB</strain>
    </source>
</reference>
<keyword evidence="6" id="KW-1185">Reference proteome</keyword>
<gene>
    <name evidence="5" type="primary">6046200</name>
    <name evidence="4" type="ORF">CpipJ_CPIJ013358</name>
</gene>
<dbReference type="EnsemblMetazoa" id="CPIJ013358-RA">
    <property type="protein sequence ID" value="CPIJ013358-PA"/>
    <property type="gene ID" value="CPIJ013358"/>
</dbReference>
<dbReference type="SUPFAM" id="SSF52540">
    <property type="entry name" value="P-loop containing nucleoside triphosphate hydrolases"/>
    <property type="match status" value="1"/>
</dbReference>
<dbReference type="OrthoDB" id="79514at2759"/>
<evidence type="ECO:0000313" key="6">
    <source>
        <dbReference type="Proteomes" id="UP000002320"/>
    </source>
</evidence>
<evidence type="ECO:0000256" key="1">
    <source>
        <dbReference type="ARBA" id="ARBA00007712"/>
    </source>
</evidence>
<evidence type="ECO:0008006" key="7">
    <source>
        <dbReference type="Google" id="ProtNLM"/>
    </source>
</evidence>